<keyword evidence="2" id="KW-1185">Reference proteome</keyword>
<dbReference type="Proteomes" id="UP001224657">
    <property type="component" value="Segment"/>
</dbReference>
<evidence type="ECO:0000313" key="1">
    <source>
        <dbReference type="EMBL" id="WGH15426.1"/>
    </source>
</evidence>
<sequence length="105" mass="12027">MSKTIRVRIETTARIVISKETEVAVLAERAKLLVLKENHPEKYAELSGSRKALCDTLLREDFDIESFVQMSIRGGIREFTKGEMCREFSQEGLVFDRAQAKVTFE</sequence>
<organism evidence="1 2">
    <name type="scientific">Pseudomonas phage PSA6</name>
    <dbReference type="NCBI Taxonomy" id="3038281"/>
    <lineage>
        <taxon>Viruses</taxon>
        <taxon>Duplodnaviria</taxon>
        <taxon>Heunggongvirae</taxon>
        <taxon>Uroviricota</taxon>
        <taxon>Caudoviricetes</taxon>
        <taxon>Autographivirales</taxon>
        <taxon>Autotranscriptaviridae</taxon>
        <taxon>Studiervirinae</taxon>
        <taxon>Phutvirus</taxon>
        <taxon>Phutvirus PSA6</taxon>
    </lineage>
</organism>
<evidence type="ECO:0000313" key="2">
    <source>
        <dbReference type="Proteomes" id="UP001224657"/>
    </source>
</evidence>
<accession>A0AAF0GDP7</accession>
<dbReference type="EMBL" id="OQ716796">
    <property type="protein sequence ID" value="WGH15426.1"/>
    <property type="molecule type" value="Genomic_DNA"/>
</dbReference>
<proteinExistence type="predicted"/>
<reference evidence="1" key="1">
    <citation type="submission" date="2023-03" db="EMBL/GenBank/DDBJ databases">
        <authorList>
            <person name="Cao G."/>
            <person name="Liao Y."/>
        </authorList>
    </citation>
    <scope>NUCLEOTIDE SEQUENCE</scope>
    <source>
        <strain evidence="1">PSA6</strain>
    </source>
</reference>
<protein>
    <submittedName>
        <fullName evidence="1">Uncharacterized protein</fullName>
    </submittedName>
</protein>
<name>A0AAF0GDP7_9CAUD</name>